<dbReference type="Proteomes" id="UP000286287">
    <property type="component" value="Unassembled WGS sequence"/>
</dbReference>
<sequence length="312" mass="35002">MSRSFWDSYQTFLAEAQSWTGEAGEQAAVEAVRRRARQNRAEFLAWVKSCGWGTAYVERHLLYVAGHPEPVRELLRRGYPLRRISLRAVNPEVLEQALAHRDWRARVDRLFQPAPLPEWASRPVWLFDSTPELRRLEALAVPIAGALVEITCPLGGLVIDPMAGQGSIVRAARESGRQAWGSDLRPRSPDIVRADISELCHHVQSHTADALMLHPPTFESWSVTAQELCEVPASEHYAAYLDFIAGLLRDAGDVLKPGGKVVLIARPPRRGQVYLAPFELALGEQGLRLMAYRLAVSRDGREDWHFFIAQSS</sequence>
<name>A0A418VI12_9DEIO</name>
<keyword evidence="1" id="KW-0489">Methyltransferase</keyword>
<evidence type="ECO:0000313" key="1">
    <source>
        <dbReference type="EMBL" id="RJF75685.1"/>
    </source>
</evidence>
<reference evidence="1 2" key="1">
    <citation type="submission" date="2018-09" db="EMBL/GenBank/DDBJ databases">
        <authorList>
            <person name="Zhu H."/>
        </authorList>
    </citation>
    <scope>NUCLEOTIDE SEQUENCE [LARGE SCALE GENOMIC DNA]</scope>
    <source>
        <strain evidence="1 2">K2S05-167</strain>
    </source>
</reference>
<organism evidence="1 2">
    <name type="scientific">Deinococcus cavernae</name>
    <dbReference type="NCBI Taxonomy" id="2320857"/>
    <lineage>
        <taxon>Bacteria</taxon>
        <taxon>Thermotogati</taxon>
        <taxon>Deinococcota</taxon>
        <taxon>Deinococci</taxon>
        <taxon>Deinococcales</taxon>
        <taxon>Deinococcaceae</taxon>
        <taxon>Deinococcus</taxon>
    </lineage>
</organism>
<protein>
    <submittedName>
        <fullName evidence="1">DNA methylase N-4/N-6 domain-containing protein</fullName>
    </submittedName>
</protein>
<evidence type="ECO:0000313" key="2">
    <source>
        <dbReference type="Proteomes" id="UP000286287"/>
    </source>
</evidence>
<dbReference type="SUPFAM" id="SSF53335">
    <property type="entry name" value="S-adenosyl-L-methionine-dependent methyltransferases"/>
    <property type="match status" value="1"/>
</dbReference>
<dbReference type="GO" id="GO:0032259">
    <property type="term" value="P:methylation"/>
    <property type="evidence" value="ECO:0007669"/>
    <property type="project" value="UniProtKB-KW"/>
</dbReference>
<keyword evidence="2" id="KW-1185">Reference proteome</keyword>
<dbReference type="Gene3D" id="3.40.50.150">
    <property type="entry name" value="Vaccinia Virus protein VP39"/>
    <property type="match status" value="1"/>
</dbReference>
<keyword evidence="1" id="KW-0808">Transferase</keyword>
<dbReference type="InterPro" id="IPR029063">
    <property type="entry name" value="SAM-dependent_MTases_sf"/>
</dbReference>
<proteinExistence type="predicted"/>
<dbReference type="AlphaFoldDB" id="A0A418VI12"/>
<dbReference type="EMBL" id="QYUJ01000004">
    <property type="protein sequence ID" value="RJF75685.1"/>
    <property type="molecule type" value="Genomic_DNA"/>
</dbReference>
<accession>A0A418VI12</accession>
<dbReference type="GO" id="GO:0008168">
    <property type="term" value="F:methyltransferase activity"/>
    <property type="evidence" value="ECO:0007669"/>
    <property type="project" value="UniProtKB-KW"/>
</dbReference>
<comment type="caution">
    <text evidence="1">The sequence shown here is derived from an EMBL/GenBank/DDBJ whole genome shotgun (WGS) entry which is preliminary data.</text>
</comment>
<dbReference type="RefSeq" id="WP_119760288.1">
    <property type="nucleotide sequence ID" value="NZ_QYUJ01000004.1"/>
</dbReference>
<dbReference type="OrthoDB" id="26762at2"/>
<gene>
    <name evidence="1" type="ORF">D3875_01155</name>
</gene>